<accession>A0A7X6D3C2</accession>
<sequence length="124" mass="13229">MLRPAAGRTKGARGLGPRLRSMSADESRYVRLHVELVLEVADAERLTSVARQRVDADELMPDAERLAAREAVAGEPAEAVAYLVEPVALVGDLPGVELVHASWSSEPTDAAGEPPADPDADWYG</sequence>
<protein>
    <submittedName>
        <fullName evidence="2">Uncharacterized protein</fullName>
    </submittedName>
</protein>
<dbReference type="EMBL" id="JAAVJD010000157">
    <property type="protein sequence ID" value="NJQ07399.1"/>
    <property type="molecule type" value="Genomic_DNA"/>
</dbReference>
<evidence type="ECO:0000256" key="1">
    <source>
        <dbReference type="SAM" id="MobiDB-lite"/>
    </source>
</evidence>
<evidence type="ECO:0000313" key="3">
    <source>
        <dbReference type="Proteomes" id="UP000578686"/>
    </source>
</evidence>
<gene>
    <name evidence="2" type="ORF">HCN56_17845</name>
</gene>
<name>A0A7X6D3C2_9ACTN</name>
<evidence type="ECO:0000313" key="2">
    <source>
        <dbReference type="EMBL" id="NJQ07399.1"/>
    </source>
</evidence>
<keyword evidence="3" id="KW-1185">Reference proteome</keyword>
<dbReference type="Proteomes" id="UP000578686">
    <property type="component" value="Unassembled WGS sequence"/>
</dbReference>
<proteinExistence type="predicted"/>
<comment type="caution">
    <text evidence="2">The sequence shown here is derived from an EMBL/GenBank/DDBJ whole genome shotgun (WGS) entry which is preliminary data.</text>
</comment>
<dbReference type="AlphaFoldDB" id="A0A7X6D3C2"/>
<feature type="region of interest" description="Disordered" evidence="1">
    <location>
        <begin position="104"/>
        <end position="124"/>
    </location>
</feature>
<organism evidence="2 3">
    <name type="scientific">Streptomyces lonarensis</name>
    <dbReference type="NCBI Taxonomy" id="700599"/>
    <lineage>
        <taxon>Bacteria</taxon>
        <taxon>Bacillati</taxon>
        <taxon>Actinomycetota</taxon>
        <taxon>Actinomycetes</taxon>
        <taxon>Kitasatosporales</taxon>
        <taxon>Streptomycetaceae</taxon>
        <taxon>Streptomyces</taxon>
    </lineage>
</organism>
<feature type="region of interest" description="Disordered" evidence="1">
    <location>
        <begin position="1"/>
        <end position="20"/>
    </location>
</feature>
<reference evidence="2 3" key="1">
    <citation type="submission" date="2020-03" db="EMBL/GenBank/DDBJ databases">
        <title>Draft genome of Streptomyces sp. ventii, isolated from the Axial Seamount in the Pacific Ocean, and resequencing of the two type strains Streptomyces lonarensis strain NCL 716 and Streptomyces bohaiensis strain 11A07.</title>
        <authorList>
            <person name="Loughran R.M."/>
            <person name="Pfannmuller K.M."/>
            <person name="Wasson B.J."/>
            <person name="Deadmond M.C."/>
            <person name="Paddock B.E."/>
            <person name="Koyack M.J."/>
            <person name="Gallegos D.A."/>
            <person name="Mitchell E.A."/>
            <person name="Ushijima B."/>
            <person name="Saw J.H."/>
            <person name="Mcphail K.L."/>
            <person name="Videau P."/>
        </authorList>
    </citation>
    <scope>NUCLEOTIDE SEQUENCE [LARGE SCALE GENOMIC DNA]</scope>
    <source>
        <strain evidence="2 3">NCL716</strain>
    </source>
</reference>